<dbReference type="GO" id="GO:0000785">
    <property type="term" value="C:chromatin"/>
    <property type="evidence" value="ECO:0007669"/>
    <property type="project" value="TreeGrafter"/>
</dbReference>
<protein>
    <submittedName>
        <fullName evidence="5">Uncharacterized protein</fullName>
    </submittedName>
</protein>
<keyword evidence="3" id="KW-0539">Nucleus</keyword>
<dbReference type="PANTHER" id="PTHR12549:SF6">
    <property type="entry name" value="JMJC DOMAIN-CONTAINING HISTONE DEMETHYLATION PROTEIN 2C-RELATED"/>
    <property type="match status" value="1"/>
</dbReference>
<accession>A0A8C7E8M2</accession>
<comment type="subcellular location">
    <subcellularLocation>
        <location evidence="1">Nucleus</location>
    </subcellularLocation>
</comment>
<evidence type="ECO:0000256" key="2">
    <source>
        <dbReference type="ARBA" id="ARBA00022723"/>
    </source>
</evidence>
<dbReference type="GO" id="GO:0032454">
    <property type="term" value="F:histone H3K9 demethylase activity"/>
    <property type="evidence" value="ECO:0007669"/>
    <property type="project" value="InterPro"/>
</dbReference>
<evidence type="ECO:0000256" key="1">
    <source>
        <dbReference type="ARBA" id="ARBA00004123"/>
    </source>
</evidence>
<dbReference type="GO" id="GO:0031490">
    <property type="term" value="F:chromatin DNA binding"/>
    <property type="evidence" value="ECO:0007669"/>
    <property type="project" value="TreeGrafter"/>
</dbReference>
<dbReference type="Ensembl" id="ENSNPET00000001738.1">
    <property type="protein sequence ID" value="ENSNPEP00000001708.1"/>
    <property type="gene ID" value="ENSNPEG00000001325.1"/>
</dbReference>
<feature type="region of interest" description="Disordered" evidence="4">
    <location>
        <begin position="39"/>
        <end position="123"/>
    </location>
</feature>
<reference evidence="5" key="1">
    <citation type="submission" date="2025-08" db="UniProtKB">
        <authorList>
            <consortium name="Ensembl"/>
        </authorList>
    </citation>
    <scope>IDENTIFICATION</scope>
</reference>
<dbReference type="Proteomes" id="UP000694420">
    <property type="component" value="Unplaced"/>
</dbReference>
<proteinExistence type="predicted"/>
<evidence type="ECO:0000256" key="3">
    <source>
        <dbReference type="ARBA" id="ARBA00023242"/>
    </source>
</evidence>
<dbReference type="PANTHER" id="PTHR12549">
    <property type="entry name" value="JMJC DOMAIN-CONTAINING HISTONE DEMETHYLATION PROTEIN"/>
    <property type="match status" value="1"/>
</dbReference>
<feature type="compositionally biased region" description="Basic and acidic residues" evidence="4">
    <location>
        <begin position="88"/>
        <end position="104"/>
    </location>
</feature>
<keyword evidence="6" id="KW-1185">Reference proteome</keyword>
<organism evidence="5 6">
    <name type="scientific">Nothoprocta perdicaria</name>
    <name type="common">Chilean tinamou</name>
    <name type="synonym">Crypturus perdicarius</name>
    <dbReference type="NCBI Taxonomy" id="30464"/>
    <lineage>
        <taxon>Eukaryota</taxon>
        <taxon>Metazoa</taxon>
        <taxon>Chordata</taxon>
        <taxon>Craniata</taxon>
        <taxon>Vertebrata</taxon>
        <taxon>Euteleostomi</taxon>
        <taxon>Archelosauria</taxon>
        <taxon>Archosauria</taxon>
        <taxon>Dinosauria</taxon>
        <taxon>Saurischia</taxon>
        <taxon>Theropoda</taxon>
        <taxon>Coelurosauria</taxon>
        <taxon>Aves</taxon>
        <taxon>Palaeognathae</taxon>
        <taxon>Tinamiformes</taxon>
        <taxon>Tinamidae</taxon>
        <taxon>Nothoprocta</taxon>
    </lineage>
</organism>
<dbReference type="GO" id="GO:0000118">
    <property type="term" value="C:histone deacetylase complex"/>
    <property type="evidence" value="ECO:0007669"/>
    <property type="project" value="TreeGrafter"/>
</dbReference>
<sequence>MRRKNSGNSVSEIIKPCTVNLIASTSNDLQNNIDSKILAEKFVKEDKHPRRKAKRTYESGSESGDSDESESKSEQRTKRQPKPTYKKKQNDLQKKKGDAEEEVKPNGVLSRSAKEKSKLKLQSSTGIPRSVLKDWRKVKKLKQTGESFLQDDSCSEIGPNLQKCRECRLIRSKKGEESTHSPVFCRFYYFRRLSFSKNGVVRIDGFSSPDQYDDEALSLWTHENYEDDELDLETSKYILDMIGDKFCQLVTSEKTAMSWVKKDGKRLFSAGGGEGGKEGGHLRAGSQAQWPQELLGCGAGDSSVPAARSGSGVASVGAFQHFNLCSGVTAWCSCGGER</sequence>
<reference evidence="5" key="2">
    <citation type="submission" date="2025-09" db="UniProtKB">
        <authorList>
            <consortium name="Ensembl"/>
        </authorList>
    </citation>
    <scope>IDENTIFICATION</scope>
</reference>
<evidence type="ECO:0000256" key="4">
    <source>
        <dbReference type="SAM" id="MobiDB-lite"/>
    </source>
</evidence>
<feature type="compositionally biased region" description="Basic and acidic residues" evidence="4">
    <location>
        <begin position="39"/>
        <end position="48"/>
    </location>
</feature>
<keyword evidence="2" id="KW-0479">Metal-binding</keyword>
<name>A0A8C7E8M2_NOTPE</name>
<dbReference type="GO" id="GO:0046872">
    <property type="term" value="F:metal ion binding"/>
    <property type="evidence" value="ECO:0007669"/>
    <property type="project" value="UniProtKB-KW"/>
</dbReference>
<feature type="compositionally biased region" description="Basic residues" evidence="4">
    <location>
        <begin position="78"/>
        <end position="87"/>
    </location>
</feature>
<evidence type="ECO:0000313" key="6">
    <source>
        <dbReference type="Proteomes" id="UP000694420"/>
    </source>
</evidence>
<dbReference type="AlphaFoldDB" id="A0A8C7E8M2"/>
<evidence type="ECO:0000313" key="5">
    <source>
        <dbReference type="Ensembl" id="ENSNPEP00000001708.1"/>
    </source>
</evidence>
<dbReference type="InterPro" id="IPR045109">
    <property type="entry name" value="LSDs-like"/>
</dbReference>
<dbReference type="GO" id="GO:0003712">
    <property type="term" value="F:transcription coregulator activity"/>
    <property type="evidence" value="ECO:0007669"/>
    <property type="project" value="TreeGrafter"/>
</dbReference>
<dbReference type="GO" id="GO:0006357">
    <property type="term" value="P:regulation of transcription by RNA polymerase II"/>
    <property type="evidence" value="ECO:0007669"/>
    <property type="project" value="TreeGrafter"/>
</dbReference>